<evidence type="ECO:0000313" key="7">
    <source>
        <dbReference type="Proteomes" id="UP000515511"/>
    </source>
</evidence>
<dbReference type="PANTHER" id="PTHR43776:SF7">
    <property type="entry name" value="D,D-DIPEPTIDE TRANSPORT ATP-BINDING PROTEIN DDPF-RELATED"/>
    <property type="match status" value="1"/>
</dbReference>
<evidence type="ECO:0000256" key="4">
    <source>
        <dbReference type="ARBA" id="ARBA00022840"/>
    </source>
</evidence>
<feature type="domain" description="ABC transporter" evidence="5">
    <location>
        <begin position="5"/>
        <end position="246"/>
    </location>
</feature>
<dbReference type="GO" id="GO:0055085">
    <property type="term" value="P:transmembrane transport"/>
    <property type="evidence" value="ECO:0007669"/>
    <property type="project" value="UniProtKB-ARBA"/>
</dbReference>
<proteinExistence type="inferred from homology"/>
<dbReference type="Pfam" id="PF00005">
    <property type="entry name" value="ABC_tran"/>
    <property type="match status" value="1"/>
</dbReference>
<accession>A0A7G6Y986</accession>
<evidence type="ECO:0000259" key="5">
    <source>
        <dbReference type="PROSITE" id="PS50893"/>
    </source>
</evidence>
<sequence>MTAVLELRDAGFRYRRASAPALEGVSFAVEPGRSVGLVGESGAGKTTVLSLLLGLASPTSGSVLFDGRPLYRGDRALMREFRRSVQTVFQDPYSSLDPRQSVGRIVGEPLASLRIASGADARSRVAEALRAVALPDDAASRYPHEFSGGQRQRIAIARAIVSRPRILLADEPVSALDVTTRIQIIDLLGELAQQEGMTVVMVSHDLSVVATLCEQTVVLRDGRVVEQGPTREVLGAPRDAYTQRLIASVPRLPA</sequence>
<dbReference type="InterPro" id="IPR017871">
    <property type="entry name" value="ABC_transporter-like_CS"/>
</dbReference>
<evidence type="ECO:0000256" key="3">
    <source>
        <dbReference type="ARBA" id="ARBA00022741"/>
    </source>
</evidence>
<dbReference type="AlphaFoldDB" id="A0A7G6Y986"/>
<dbReference type="GO" id="GO:0005524">
    <property type="term" value="F:ATP binding"/>
    <property type="evidence" value="ECO:0007669"/>
    <property type="project" value="UniProtKB-KW"/>
</dbReference>
<keyword evidence="2" id="KW-0813">Transport</keyword>
<keyword evidence="4 6" id="KW-0067">ATP-binding</keyword>
<evidence type="ECO:0000256" key="2">
    <source>
        <dbReference type="ARBA" id="ARBA00022448"/>
    </source>
</evidence>
<dbReference type="InterPro" id="IPR050319">
    <property type="entry name" value="ABC_transp_ATP-bind"/>
</dbReference>
<organism evidence="6 7">
    <name type="scientific">Leifsonia shinshuensis</name>
    <dbReference type="NCBI Taxonomy" id="150026"/>
    <lineage>
        <taxon>Bacteria</taxon>
        <taxon>Bacillati</taxon>
        <taxon>Actinomycetota</taxon>
        <taxon>Actinomycetes</taxon>
        <taxon>Micrococcales</taxon>
        <taxon>Microbacteriaceae</taxon>
        <taxon>Leifsonia</taxon>
    </lineage>
</organism>
<dbReference type="PANTHER" id="PTHR43776">
    <property type="entry name" value="TRANSPORT ATP-BINDING PROTEIN"/>
    <property type="match status" value="1"/>
</dbReference>
<dbReference type="PROSITE" id="PS00211">
    <property type="entry name" value="ABC_TRANSPORTER_1"/>
    <property type="match status" value="1"/>
</dbReference>
<dbReference type="SUPFAM" id="SSF52540">
    <property type="entry name" value="P-loop containing nucleoside triphosphate hydrolases"/>
    <property type="match status" value="1"/>
</dbReference>
<keyword evidence="3" id="KW-0547">Nucleotide-binding</keyword>
<dbReference type="PROSITE" id="PS50893">
    <property type="entry name" value="ABC_TRANSPORTER_2"/>
    <property type="match status" value="1"/>
</dbReference>
<dbReference type="RefSeq" id="WP_185278221.1">
    <property type="nucleotide sequence ID" value="NZ_CP043641.1"/>
</dbReference>
<dbReference type="Gene3D" id="3.40.50.300">
    <property type="entry name" value="P-loop containing nucleotide triphosphate hydrolases"/>
    <property type="match status" value="1"/>
</dbReference>
<dbReference type="InterPro" id="IPR027417">
    <property type="entry name" value="P-loop_NTPase"/>
</dbReference>
<evidence type="ECO:0000256" key="1">
    <source>
        <dbReference type="ARBA" id="ARBA00005417"/>
    </source>
</evidence>
<dbReference type="Proteomes" id="UP000515511">
    <property type="component" value="Chromosome"/>
</dbReference>
<dbReference type="EMBL" id="CP043641">
    <property type="protein sequence ID" value="QNE35051.1"/>
    <property type="molecule type" value="Genomic_DNA"/>
</dbReference>
<protein>
    <submittedName>
        <fullName evidence="6">ABC transporter ATP-binding protein</fullName>
    </submittedName>
</protein>
<dbReference type="GO" id="GO:0016887">
    <property type="term" value="F:ATP hydrolysis activity"/>
    <property type="evidence" value="ECO:0007669"/>
    <property type="project" value="InterPro"/>
</dbReference>
<name>A0A7G6Y986_9MICO</name>
<dbReference type="CDD" id="cd03257">
    <property type="entry name" value="ABC_NikE_OppD_transporters"/>
    <property type="match status" value="1"/>
</dbReference>
<gene>
    <name evidence="6" type="ORF">F1C12_07835</name>
</gene>
<comment type="similarity">
    <text evidence="1">Belongs to the ABC transporter superfamily.</text>
</comment>
<reference evidence="7" key="1">
    <citation type="submission" date="2019-09" db="EMBL/GenBank/DDBJ databases">
        <title>Antimicrobial potential of Antarctic Bacteria.</title>
        <authorList>
            <person name="Benaud N."/>
            <person name="Edwards R.J."/>
            <person name="Ferrari B.C."/>
        </authorList>
    </citation>
    <scope>NUCLEOTIDE SEQUENCE [LARGE SCALE GENOMIC DNA]</scope>
    <source>
        <strain evidence="7">INR9</strain>
    </source>
</reference>
<dbReference type="InterPro" id="IPR003439">
    <property type="entry name" value="ABC_transporter-like_ATP-bd"/>
</dbReference>
<evidence type="ECO:0000313" key="6">
    <source>
        <dbReference type="EMBL" id="QNE35051.1"/>
    </source>
</evidence>
<dbReference type="KEGG" id="lse:F1C12_07835"/>
<dbReference type="SMART" id="SM00382">
    <property type="entry name" value="AAA"/>
    <property type="match status" value="1"/>
</dbReference>
<dbReference type="InterPro" id="IPR003593">
    <property type="entry name" value="AAA+_ATPase"/>
</dbReference>